<dbReference type="PROSITE" id="PS00101">
    <property type="entry name" value="HEXAPEP_TRANSFERASES"/>
    <property type="match status" value="1"/>
</dbReference>
<evidence type="ECO:0000256" key="1">
    <source>
        <dbReference type="ARBA" id="ARBA00022490"/>
    </source>
</evidence>
<comment type="subcellular location">
    <subcellularLocation>
        <location evidence="8">Cytoplasm</location>
    </subcellularLocation>
</comment>
<protein>
    <recommendedName>
        <fullName evidence="8">Acyl-[acyl-carrier-protein]--UDP-N-acetylglucosamine O-acyltransferase</fullName>
        <shortName evidence="8">UDP-N-acetylglucosamine acyltransferase</shortName>
        <ecNumber evidence="8">2.3.1.129</ecNumber>
    </recommendedName>
</protein>
<gene>
    <name evidence="8 10" type="primary">lpxA</name>
    <name evidence="10" type="ORF">ACFOND_01550</name>
</gene>
<dbReference type="InterPro" id="IPR001451">
    <property type="entry name" value="Hexapep"/>
</dbReference>
<dbReference type="InterPro" id="IPR037157">
    <property type="entry name" value="Acetyltransf_C_sf"/>
</dbReference>
<dbReference type="InterPro" id="IPR018357">
    <property type="entry name" value="Hexapep_transf_CS"/>
</dbReference>
<dbReference type="RefSeq" id="WP_290282250.1">
    <property type="nucleotide sequence ID" value="NZ_JAUFQI010000001.1"/>
</dbReference>
<keyword evidence="4 8" id="KW-0808">Transferase</keyword>
<organism evidence="10 11">
    <name type="scientific">Reinekea marina</name>
    <dbReference type="NCBI Taxonomy" id="1310421"/>
    <lineage>
        <taxon>Bacteria</taxon>
        <taxon>Pseudomonadati</taxon>
        <taxon>Pseudomonadota</taxon>
        <taxon>Gammaproteobacteria</taxon>
        <taxon>Oceanospirillales</taxon>
        <taxon>Saccharospirillaceae</taxon>
        <taxon>Reinekea</taxon>
    </lineage>
</organism>
<evidence type="ECO:0000256" key="2">
    <source>
        <dbReference type="ARBA" id="ARBA00022516"/>
    </source>
</evidence>
<dbReference type="EMBL" id="JBHRYN010000004">
    <property type="protein sequence ID" value="MFC3700309.1"/>
    <property type="molecule type" value="Genomic_DNA"/>
</dbReference>
<accession>A0ABV7WPP9</accession>
<evidence type="ECO:0000256" key="6">
    <source>
        <dbReference type="ARBA" id="ARBA00023098"/>
    </source>
</evidence>
<keyword evidence="5 8" id="KW-0677">Repeat</keyword>
<keyword evidence="2 8" id="KW-0444">Lipid biosynthesis</keyword>
<keyword evidence="11" id="KW-1185">Reference proteome</keyword>
<dbReference type="NCBIfam" id="NF003657">
    <property type="entry name" value="PRK05289.1"/>
    <property type="match status" value="1"/>
</dbReference>
<name>A0ABV7WPP9_9GAMM</name>
<dbReference type="InterPro" id="IPR011004">
    <property type="entry name" value="Trimer_LpxA-like_sf"/>
</dbReference>
<comment type="function">
    <text evidence="8">Involved in the biosynthesis of lipid A, a phosphorylated glycolipid that anchors the lipopolysaccharide to the outer membrane of the cell.</text>
</comment>
<keyword evidence="7 8" id="KW-0012">Acyltransferase</keyword>
<reference evidence="11" key="1">
    <citation type="journal article" date="2019" name="Int. J. Syst. Evol. Microbiol.">
        <title>The Global Catalogue of Microorganisms (GCM) 10K type strain sequencing project: providing services to taxonomists for standard genome sequencing and annotation.</title>
        <authorList>
            <consortium name="The Broad Institute Genomics Platform"/>
            <consortium name="The Broad Institute Genome Sequencing Center for Infectious Disease"/>
            <person name="Wu L."/>
            <person name="Ma J."/>
        </authorList>
    </citation>
    <scope>NUCLEOTIDE SEQUENCE [LARGE SCALE GENOMIC DNA]</scope>
    <source>
        <strain evidence="11">CECT 8288</strain>
    </source>
</reference>
<dbReference type="HAMAP" id="MF_00387">
    <property type="entry name" value="LpxA"/>
    <property type="match status" value="1"/>
</dbReference>
<sequence length="256" mass="27831">MIHETAIIDPGAKIGENVTIGAFTVIGAHVEIGDDCVISPHVVINGPTVIGKRNRIYQFASVGEDCQDLKYKGEPTRLIIGDDNTIREFTTLHRGTIQDSEETRIGSHNLFMAYSHVAHDCIIGNHCILANATQVAGHCVIGNHAILGGNSGIHQFCQIGEHAFVGTGSTVLKDIPAYVTVQGFPASPHGMNMEGLKRRGFSREAMKALRHAYKVVYREGNTLKEALAELESLDPLLPEVRVFIESIQASKRGIAR</sequence>
<dbReference type="Proteomes" id="UP001595710">
    <property type="component" value="Unassembled WGS sequence"/>
</dbReference>
<comment type="subunit">
    <text evidence="8">Homotrimer.</text>
</comment>
<evidence type="ECO:0000259" key="9">
    <source>
        <dbReference type="Pfam" id="PF13720"/>
    </source>
</evidence>
<dbReference type="Gene3D" id="2.160.10.10">
    <property type="entry name" value="Hexapeptide repeat proteins"/>
    <property type="match status" value="1"/>
</dbReference>
<evidence type="ECO:0000256" key="5">
    <source>
        <dbReference type="ARBA" id="ARBA00022737"/>
    </source>
</evidence>
<dbReference type="EC" id="2.3.1.129" evidence="8"/>
<evidence type="ECO:0000313" key="10">
    <source>
        <dbReference type="EMBL" id="MFC3700309.1"/>
    </source>
</evidence>
<keyword evidence="3 8" id="KW-0441">Lipid A biosynthesis</keyword>
<evidence type="ECO:0000256" key="7">
    <source>
        <dbReference type="ARBA" id="ARBA00023315"/>
    </source>
</evidence>
<dbReference type="SUPFAM" id="SSF51161">
    <property type="entry name" value="Trimeric LpxA-like enzymes"/>
    <property type="match status" value="1"/>
</dbReference>
<evidence type="ECO:0000256" key="3">
    <source>
        <dbReference type="ARBA" id="ARBA00022556"/>
    </source>
</evidence>
<dbReference type="Pfam" id="PF00132">
    <property type="entry name" value="Hexapep"/>
    <property type="match status" value="3"/>
</dbReference>
<evidence type="ECO:0000256" key="4">
    <source>
        <dbReference type="ARBA" id="ARBA00022679"/>
    </source>
</evidence>
<dbReference type="PANTHER" id="PTHR43480">
    <property type="entry name" value="ACYL-[ACYL-CARRIER-PROTEIN]--UDP-N-ACETYLGLUCOSAMINE O-ACYLTRANSFERASE"/>
    <property type="match status" value="1"/>
</dbReference>
<keyword evidence="1 8" id="KW-0963">Cytoplasm</keyword>
<keyword evidence="6 8" id="KW-0443">Lipid metabolism</keyword>
<comment type="caution">
    <text evidence="10">The sequence shown here is derived from an EMBL/GenBank/DDBJ whole genome shotgun (WGS) entry which is preliminary data.</text>
</comment>
<proteinExistence type="inferred from homology"/>
<comment type="catalytic activity">
    <reaction evidence="8">
        <text>a (3R)-hydroxyacyl-[ACP] + UDP-N-acetyl-alpha-D-glucosamine = a UDP-3-O-[(3R)-3-hydroxyacyl]-N-acetyl-alpha-D-glucosamine + holo-[ACP]</text>
        <dbReference type="Rhea" id="RHEA:67812"/>
        <dbReference type="Rhea" id="RHEA-COMP:9685"/>
        <dbReference type="Rhea" id="RHEA-COMP:9945"/>
        <dbReference type="ChEBI" id="CHEBI:57705"/>
        <dbReference type="ChEBI" id="CHEBI:64479"/>
        <dbReference type="ChEBI" id="CHEBI:78827"/>
        <dbReference type="ChEBI" id="CHEBI:173225"/>
        <dbReference type="EC" id="2.3.1.129"/>
    </reaction>
</comment>
<dbReference type="Pfam" id="PF13720">
    <property type="entry name" value="Acetyltransf_11"/>
    <property type="match status" value="1"/>
</dbReference>
<comment type="pathway">
    <text evidence="8">Glycolipid biosynthesis; lipid IV(A) biosynthesis; lipid IV(A) from (3R)-3-hydroxytetradecanoyl-[acyl-carrier-protein] and UDP-N-acetyl-alpha-D-glucosamine: step 1/6.</text>
</comment>
<dbReference type="NCBIfam" id="TIGR01852">
    <property type="entry name" value="lipid_A_lpxA"/>
    <property type="match status" value="1"/>
</dbReference>
<feature type="domain" description="UDP N-acetylglucosamine O-acyltransferase C-terminal" evidence="9">
    <location>
        <begin position="174"/>
        <end position="254"/>
    </location>
</feature>
<evidence type="ECO:0000256" key="8">
    <source>
        <dbReference type="HAMAP-Rule" id="MF_00387"/>
    </source>
</evidence>
<evidence type="ECO:0000313" key="11">
    <source>
        <dbReference type="Proteomes" id="UP001595710"/>
    </source>
</evidence>
<dbReference type="PIRSF" id="PIRSF000456">
    <property type="entry name" value="UDP-GlcNAc_acltr"/>
    <property type="match status" value="1"/>
</dbReference>
<dbReference type="InterPro" id="IPR010137">
    <property type="entry name" value="Lipid_A_LpxA"/>
</dbReference>
<dbReference type="InterPro" id="IPR029098">
    <property type="entry name" value="Acetyltransf_C"/>
</dbReference>
<dbReference type="CDD" id="cd03351">
    <property type="entry name" value="LbH_UDP-GlcNAc_AT"/>
    <property type="match status" value="1"/>
</dbReference>
<dbReference type="Gene3D" id="1.20.1180.10">
    <property type="entry name" value="Udp N-acetylglucosamine O-acyltransferase, C-terminal domain"/>
    <property type="match status" value="1"/>
</dbReference>
<dbReference type="GO" id="GO:0008780">
    <property type="term" value="F:acyl-[acyl-carrier-protein]-UDP-N-acetylglucosamine O-acyltransferase activity"/>
    <property type="evidence" value="ECO:0007669"/>
    <property type="project" value="UniProtKB-EC"/>
</dbReference>
<comment type="similarity">
    <text evidence="8">Belongs to the transferase hexapeptide repeat family. LpxA subfamily.</text>
</comment>
<dbReference type="PANTHER" id="PTHR43480:SF1">
    <property type="entry name" value="ACYL-[ACYL-CARRIER-PROTEIN]--UDP-N-ACETYLGLUCOSAMINE O-ACYLTRANSFERASE, MITOCHONDRIAL-RELATED"/>
    <property type="match status" value="1"/>
</dbReference>